<dbReference type="AlphaFoldDB" id="A0A813DYA6"/>
<feature type="region of interest" description="Disordered" evidence="1">
    <location>
        <begin position="101"/>
        <end position="121"/>
    </location>
</feature>
<keyword evidence="3" id="KW-1185">Reference proteome</keyword>
<accession>A0A813DYA6</accession>
<dbReference type="EMBL" id="CAJNNV010004993">
    <property type="protein sequence ID" value="CAE8591503.1"/>
    <property type="molecule type" value="Genomic_DNA"/>
</dbReference>
<proteinExistence type="predicted"/>
<evidence type="ECO:0000313" key="2">
    <source>
        <dbReference type="EMBL" id="CAE8591503.1"/>
    </source>
</evidence>
<sequence>VRGSEAEEEWQEVDWVVWSSGDVSVDAESFLLVFKPTGGGSVKAKPLGSLIRAAAVTGNSTDEQPKTFIVTTSESLHRMYRLTFASAKPAAEFSRIAERAEAAHEASAPSKDTRGAGDASAEANARLVEDLAQKLQGRWPLVFAGSDLYGPDPNGDSQSEVLLGRGAAVLLDPAEDSKVGTYELLFYGEDEGVSEPLKRFPIGPKMALKRQDTDSEDGEGPAASFLLSAFGLPDHTISFEESSTAGMFARDFRVRQRLLEISLKTAKGQKAAQELRGELQGLRQRSPFAQVCRLLGRFLLVAFVAFMGRLYKHVSDDAVKRQPMEYAHLLGADAWQAVGMSHSAAKNIGMKACAVTLGAVRPQDVLTCGKLSKVSDMRRCIDSLTGRASVLADFTEKKVVEEEEQDSAFDLFD</sequence>
<feature type="non-terminal residue" evidence="2">
    <location>
        <position position="1"/>
    </location>
</feature>
<evidence type="ECO:0000313" key="3">
    <source>
        <dbReference type="Proteomes" id="UP000654075"/>
    </source>
</evidence>
<reference evidence="2" key="1">
    <citation type="submission" date="2021-02" db="EMBL/GenBank/DDBJ databases">
        <authorList>
            <person name="Dougan E. K."/>
            <person name="Rhodes N."/>
            <person name="Thang M."/>
            <person name="Chan C."/>
        </authorList>
    </citation>
    <scope>NUCLEOTIDE SEQUENCE</scope>
</reference>
<dbReference type="OrthoDB" id="445129at2759"/>
<evidence type="ECO:0000256" key="1">
    <source>
        <dbReference type="SAM" id="MobiDB-lite"/>
    </source>
</evidence>
<comment type="caution">
    <text evidence="2">The sequence shown here is derived from an EMBL/GenBank/DDBJ whole genome shotgun (WGS) entry which is preliminary data.</text>
</comment>
<gene>
    <name evidence="2" type="ORF">PGLA1383_LOCUS10172</name>
</gene>
<organism evidence="2 3">
    <name type="scientific">Polarella glacialis</name>
    <name type="common">Dinoflagellate</name>
    <dbReference type="NCBI Taxonomy" id="89957"/>
    <lineage>
        <taxon>Eukaryota</taxon>
        <taxon>Sar</taxon>
        <taxon>Alveolata</taxon>
        <taxon>Dinophyceae</taxon>
        <taxon>Suessiales</taxon>
        <taxon>Suessiaceae</taxon>
        <taxon>Polarella</taxon>
    </lineage>
</organism>
<protein>
    <submittedName>
        <fullName evidence="2">Uncharacterized protein</fullName>
    </submittedName>
</protein>
<dbReference type="Proteomes" id="UP000654075">
    <property type="component" value="Unassembled WGS sequence"/>
</dbReference>
<name>A0A813DYA6_POLGL</name>